<dbReference type="GO" id="GO:0005737">
    <property type="term" value="C:cytoplasm"/>
    <property type="evidence" value="ECO:0007669"/>
    <property type="project" value="UniProtKB-SubCell"/>
</dbReference>
<dbReference type="SMART" id="SM00481">
    <property type="entry name" value="POLIIIAc"/>
    <property type="match status" value="1"/>
</dbReference>
<dbReference type="Pfam" id="PF07733">
    <property type="entry name" value="DNA_pol3_alpha"/>
    <property type="match status" value="1"/>
</dbReference>
<dbReference type="NCBIfam" id="TIGR00594">
    <property type="entry name" value="polc"/>
    <property type="match status" value="1"/>
</dbReference>
<dbReference type="Gene3D" id="1.10.150.870">
    <property type="match status" value="1"/>
</dbReference>
<dbReference type="InterPro" id="IPR040982">
    <property type="entry name" value="DNA_pol3_finger"/>
</dbReference>
<evidence type="ECO:0000256" key="1">
    <source>
        <dbReference type="ARBA" id="ARBA00004496"/>
    </source>
</evidence>
<dbReference type="PANTHER" id="PTHR32294">
    <property type="entry name" value="DNA POLYMERASE III SUBUNIT ALPHA"/>
    <property type="match status" value="1"/>
</dbReference>
<sequence>MIDINTDITEAPSGNRPFAHLHCHTHFSLLDGVNRIPELVNQVKKLGMNSIAMTDHGNLGGAMEFYNTCKKGDVKPIIGYEAYVAPGRRTDRSATRQKEAQSHLTLLAMNQKGFDNLIKMASTAYLEGFHYKPRIDRELLEEFNEGIICLSGCASSELSKMLLAEKNDEAKQLCEWYTRVFGDRFYMEIQDAGFEIQKQCLELTVDLANKMGLPLVATNDAHYLTRDDAKVQDVLLCVNTRTTKDDPNRMKMSNDGLYICSPEEMYTTFSGLEEAVSMSQTIADRVDIELHDRKLYPVFRPPENKTDIDYLKELCNERMYERYGDELTDAHWDRLKYELSVIEEKGYASYFLIVWDFVEFARKNGIPCGARGSACGAIVAFLLRLGDVCPLKYDLLFERFLDPSRNEPPDIDIDFCRDRRQMVIDYTKETYGEMNVAQIGTYGTLKAKNAIRDVGRALNVPLPRVNELAKMIPDELNIKLKDALEKSPDLKAAYDGDPVAQELLDYAISVEGLARSMGTHAAGVVVADVPLDTVVPLQKITGKKDIITQWDGPTIEDIGLLKMDFLGLRNLTILDKAVKNVQRSHPDFTLQYVQEHLEDKKTFALLQRGETKGVFQLESGGMRDLLTKMKPDCFEDIIATSALYRPGPLEGGMVMEYVDVKNGRKQPRKVHPVVDEVLEETYGVMVYQEQVMRILNRVGNVELASAYKCIKAISKKKQSIIDSFHGEYIAGAEANGISTKLADELWNLIVAFAGYGFNKSHSTAYGLIAYETAYLKAHYPVEFMAALLSCGMESSERIAEHVDDSRRQNIEVLPPDVNTSEVEFAVVGDKISFGMGAIKGVGEAALEAMVAERQENGPFRDIFDLAERVDPKALNKSALEVLIKVGALDNLPGNRAQQLEVVERAVQSAVQKAKDKASGQMNLFGGDDDEEEVGADGEVVINLPDVPDWPKPQKLQAEKDCLGFYLTSHPLAQHSKRISRYAQTTNKQLADMDDGAIVTIAGMVGSIKIATAKKTNANGQNKYANFDLEDATGIIRCIAWPSDYDRFKELIKPENIVIVQGKVDRRGREPNIVANRIMTLDQADKEFTTQVAIKFDRGLHSLDDVENVRKVLGRFPGATDVILVVDSVDSGAEAANGSSNSSTLETQTAEGGTAVAEADTATATDASNRIRYILTTGKDCQVTVGPEFQQALKDAIGEDFYELKAGKSSNGGGGSTGR</sequence>
<evidence type="ECO:0000256" key="8">
    <source>
        <dbReference type="ARBA" id="ARBA00049244"/>
    </source>
</evidence>
<evidence type="ECO:0000259" key="10">
    <source>
        <dbReference type="SMART" id="SM00481"/>
    </source>
</evidence>
<dbReference type="SUPFAM" id="SSF50249">
    <property type="entry name" value="Nucleic acid-binding proteins"/>
    <property type="match status" value="1"/>
</dbReference>
<dbReference type="CDD" id="cd04485">
    <property type="entry name" value="DnaE_OBF"/>
    <property type="match status" value="1"/>
</dbReference>
<dbReference type="InterPro" id="IPR004013">
    <property type="entry name" value="PHP_dom"/>
</dbReference>
<dbReference type="InterPro" id="IPR029460">
    <property type="entry name" value="DNAPol_HHH"/>
</dbReference>
<keyword evidence="5 11" id="KW-0548">Nucleotidyltransferase</keyword>
<dbReference type="EMBL" id="CP017641">
    <property type="protein sequence ID" value="APZ96982.1"/>
    <property type="molecule type" value="Genomic_DNA"/>
</dbReference>
<dbReference type="CDD" id="cd12113">
    <property type="entry name" value="PHP_PolIIIA_DnaE3"/>
    <property type="match status" value="1"/>
</dbReference>
<dbReference type="InterPro" id="IPR003141">
    <property type="entry name" value="Pol/His_phosphatase_N"/>
</dbReference>
<dbReference type="STRING" id="1891926.Fuma_06658"/>
<organism evidence="11 12">
    <name type="scientific">Fuerstiella marisgermanici</name>
    <dbReference type="NCBI Taxonomy" id="1891926"/>
    <lineage>
        <taxon>Bacteria</taxon>
        <taxon>Pseudomonadati</taxon>
        <taxon>Planctomycetota</taxon>
        <taxon>Planctomycetia</taxon>
        <taxon>Planctomycetales</taxon>
        <taxon>Planctomycetaceae</taxon>
        <taxon>Fuerstiella</taxon>
    </lineage>
</organism>
<dbReference type="GO" id="GO:0008408">
    <property type="term" value="F:3'-5' exonuclease activity"/>
    <property type="evidence" value="ECO:0007669"/>
    <property type="project" value="InterPro"/>
</dbReference>
<dbReference type="KEGG" id="fmr:Fuma_06658"/>
<dbReference type="Pfam" id="PF02811">
    <property type="entry name" value="PHP"/>
    <property type="match status" value="1"/>
</dbReference>
<keyword evidence="6" id="KW-0235">DNA replication</keyword>
<accession>A0A1P8WSD3</accession>
<evidence type="ECO:0000256" key="9">
    <source>
        <dbReference type="SAM" id="MobiDB-lite"/>
    </source>
</evidence>
<dbReference type="GO" id="GO:0006260">
    <property type="term" value="P:DNA replication"/>
    <property type="evidence" value="ECO:0007669"/>
    <property type="project" value="UniProtKB-KW"/>
</dbReference>
<evidence type="ECO:0000256" key="6">
    <source>
        <dbReference type="ARBA" id="ARBA00022705"/>
    </source>
</evidence>
<protein>
    <recommendedName>
        <fullName evidence="3">DNA polymerase III subunit alpha</fullName>
        <ecNumber evidence="2">2.7.7.7</ecNumber>
    </recommendedName>
</protein>
<dbReference type="Gene3D" id="2.40.50.140">
    <property type="entry name" value="Nucleic acid-binding proteins"/>
    <property type="match status" value="1"/>
</dbReference>
<dbReference type="NCBIfam" id="NF004226">
    <property type="entry name" value="PRK05673.1"/>
    <property type="match status" value="1"/>
</dbReference>
<dbReference type="OrthoDB" id="9803237at2"/>
<evidence type="ECO:0000256" key="7">
    <source>
        <dbReference type="ARBA" id="ARBA00022932"/>
    </source>
</evidence>
<dbReference type="Proteomes" id="UP000187735">
    <property type="component" value="Chromosome"/>
</dbReference>
<keyword evidence="4 11" id="KW-0808">Transferase</keyword>
<dbReference type="RefSeq" id="WP_077027938.1">
    <property type="nucleotide sequence ID" value="NZ_CP017641.1"/>
</dbReference>
<reference evidence="11 12" key="1">
    <citation type="journal article" date="2016" name="Front. Microbiol.">
        <title>Fuerstia marisgermanicae gen. nov., sp. nov., an Unusual Member of the Phylum Planctomycetes from the German Wadden Sea.</title>
        <authorList>
            <person name="Kohn T."/>
            <person name="Heuer A."/>
            <person name="Jogler M."/>
            <person name="Vollmers J."/>
            <person name="Boedeker C."/>
            <person name="Bunk B."/>
            <person name="Rast P."/>
            <person name="Borchert D."/>
            <person name="Glockner I."/>
            <person name="Freese H.M."/>
            <person name="Klenk H.P."/>
            <person name="Overmann J."/>
            <person name="Kaster A.K."/>
            <person name="Rohde M."/>
            <person name="Wiegand S."/>
            <person name="Jogler C."/>
        </authorList>
    </citation>
    <scope>NUCLEOTIDE SEQUENCE [LARGE SCALE GENOMIC DNA]</scope>
    <source>
        <strain evidence="11 12">NH11</strain>
    </source>
</reference>
<dbReference type="InterPro" id="IPR004805">
    <property type="entry name" value="DnaE2/DnaE/PolC"/>
</dbReference>
<dbReference type="Pfam" id="PF17657">
    <property type="entry name" value="DNA_pol3_finger"/>
    <property type="match status" value="1"/>
</dbReference>
<dbReference type="Pfam" id="PF14579">
    <property type="entry name" value="HHH_6"/>
    <property type="match status" value="1"/>
</dbReference>
<comment type="catalytic activity">
    <reaction evidence="8">
        <text>DNA(n) + a 2'-deoxyribonucleoside 5'-triphosphate = DNA(n+1) + diphosphate</text>
        <dbReference type="Rhea" id="RHEA:22508"/>
        <dbReference type="Rhea" id="RHEA-COMP:17339"/>
        <dbReference type="Rhea" id="RHEA-COMP:17340"/>
        <dbReference type="ChEBI" id="CHEBI:33019"/>
        <dbReference type="ChEBI" id="CHEBI:61560"/>
        <dbReference type="ChEBI" id="CHEBI:173112"/>
        <dbReference type="EC" id="2.7.7.7"/>
    </reaction>
</comment>
<dbReference type="GO" id="GO:0003887">
    <property type="term" value="F:DNA-directed DNA polymerase activity"/>
    <property type="evidence" value="ECO:0007669"/>
    <property type="project" value="UniProtKB-KW"/>
</dbReference>
<comment type="subcellular location">
    <subcellularLocation>
        <location evidence="1">Cytoplasm</location>
    </subcellularLocation>
</comment>
<dbReference type="PANTHER" id="PTHR32294:SF0">
    <property type="entry name" value="DNA POLYMERASE III SUBUNIT ALPHA"/>
    <property type="match status" value="1"/>
</dbReference>
<dbReference type="Gene3D" id="1.10.10.1600">
    <property type="entry name" value="Bacterial DNA polymerase III alpha subunit, thumb domain"/>
    <property type="match status" value="1"/>
</dbReference>
<dbReference type="GO" id="GO:0003676">
    <property type="term" value="F:nucleic acid binding"/>
    <property type="evidence" value="ECO:0007669"/>
    <property type="project" value="InterPro"/>
</dbReference>
<feature type="region of interest" description="Disordered" evidence="9">
    <location>
        <begin position="1133"/>
        <end position="1160"/>
    </location>
</feature>
<feature type="domain" description="Polymerase/histidinol phosphatase N-terminal" evidence="10">
    <location>
        <begin position="19"/>
        <end position="86"/>
    </location>
</feature>
<evidence type="ECO:0000313" key="11">
    <source>
        <dbReference type="EMBL" id="APZ96982.1"/>
    </source>
</evidence>
<gene>
    <name evidence="11" type="primary">dnaE_2</name>
    <name evidence="11" type="ORF">Fuma_06658</name>
</gene>
<evidence type="ECO:0000256" key="4">
    <source>
        <dbReference type="ARBA" id="ARBA00022679"/>
    </source>
</evidence>
<dbReference type="SUPFAM" id="SSF89550">
    <property type="entry name" value="PHP domain-like"/>
    <property type="match status" value="1"/>
</dbReference>
<dbReference type="InterPro" id="IPR041931">
    <property type="entry name" value="DNA_pol3_alpha_thumb_dom"/>
</dbReference>
<evidence type="ECO:0000256" key="2">
    <source>
        <dbReference type="ARBA" id="ARBA00012417"/>
    </source>
</evidence>
<proteinExistence type="predicted"/>
<name>A0A1P8WSD3_9PLAN</name>
<dbReference type="InterPro" id="IPR012340">
    <property type="entry name" value="NA-bd_OB-fold"/>
</dbReference>
<dbReference type="EC" id="2.7.7.7" evidence="2"/>
<evidence type="ECO:0000313" key="12">
    <source>
        <dbReference type="Proteomes" id="UP000187735"/>
    </source>
</evidence>
<dbReference type="InterPro" id="IPR004365">
    <property type="entry name" value="NA-bd_OB_tRNA"/>
</dbReference>
<keyword evidence="7" id="KW-0239">DNA-directed DNA polymerase</keyword>
<dbReference type="Pfam" id="PF01336">
    <property type="entry name" value="tRNA_anti-codon"/>
    <property type="match status" value="1"/>
</dbReference>
<dbReference type="Gene3D" id="3.20.20.140">
    <property type="entry name" value="Metal-dependent hydrolases"/>
    <property type="match status" value="1"/>
</dbReference>
<dbReference type="AlphaFoldDB" id="A0A1P8WSD3"/>
<keyword evidence="12" id="KW-1185">Reference proteome</keyword>
<dbReference type="InterPro" id="IPR011708">
    <property type="entry name" value="DNA_pol3_alpha_NTPase_dom"/>
</dbReference>
<evidence type="ECO:0000256" key="3">
    <source>
        <dbReference type="ARBA" id="ARBA00019114"/>
    </source>
</evidence>
<dbReference type="InterPro" id="IPR016195">
    <property type="entry name" value="Pol/histidinol_Pase-like"/>
</dbReference>
<evidence type="ECO:0000256" key="5">
    <source>
        <dbReference type="ARBA" id="ARBA00022695"/>
    </source>
</evidence>